<gene>
    <name evidence="12" type="ORF">ISF26_23015</name>
</gene>
<dbReference type="SMART" id="SM00487">
    <property type="entry name" value="DEXDc"/>
    <property type="match status" value="1"/>
</dbReference>
<dbReference type="Proteomes" id="UP001054846">
    <property type="component" value="Chromosome"/>
</dbReference>
<evidence type="ECO:0000256" key="5">
    <source>
        <dbReference type="ARBA" id="ARBA00022806"/>
    </source>
</evidence>
<dbReference type="InterPro" id="IPR001650">
    <property type="entry name" value="Helicase_C-like"/>
</dbReference>
<dbReference type="CDD" id="cd00268">
    <property type="entry name" value="DEADc"/>
    <property type="match status" value="1"/>
</dbReference>
<dbReference type="SMART" id="SM00490">
    <property type="entry name" value="HELICc"/>
    <property type="match status" value="1"/>
</dbReference>
<dbReference type="EC" id="3.6.4.13" evidence="1"/>
<keyword evidence="6" id="KW-0067">ATP-binding</keyword>
<dbReference type="InterPro" id="IPR011545">
    <property type="entry name" value="DEAD/DEAH_box_helicase_dom"/>
</dbReference>
<protein>
    <recommendedName>
        <fullName evidence="1">RNA helicase</fullName>
        <ecNumber evidence="1">3.6.4.13</ecNumber>
    </recommendedName>
</protein>
<dbReference type="Pfam" id="PF00271">
    <property type="entry name" value="Helicase_C"/>
    <property type="match status" value="1"/>
</dbReference>
<proteinExistence type="predicted"/>
<keyword evidence="7" id="KW-0346">Stress response</keyword>
<keyword evidence="3" id="KW-0547">Nucleotide-binding</keyword>
<evidence type="ECO:0000313" key="12">
    <source>
        <dbReference type="EMBL" id="UFP94571.1"/>
    </source>
</evidence>
<dbReference type="InterPro" id="IPR050547">
    <property type="entry name" value="DEAD_box_RNA_helicases"/>
</dbReference>
<feature type="domain" description="DEAD-box RNA helicase Q" evidence="11">
    <location>
        <begin position="3"/>
        <end position="31"/>
    </location>
</feature>
<feature type="domain" description="Helicase C-terminal" evidence="10">
    <location>
        <begin position="231"/>
        <end position="377"/>
    </location>
</feature>
<sequence>MATAFSALGLSEPVVKALDELGFEQPTPIQQKSIPFLLDGRDLLAQAQTGTGKTAAFGLPLVDRSDPQDARVQALVLAPTRELAVQVCEAIHTYSKHSGVRVLPIYGGQPIDRQMRRLRAGAQIVVGTPGRVLDLMRRSSLDLTALRTLVLDEADQMLDMGFIEEVQTILDAAPPERQLVFFSATLPASIRKLAARHLRTPMTLTMPAEERDTPAIAQRVYFVNFKNRAQALTRVLAAEDPASALIFTRTKQAADELAEQLQDDGHRAEALHGDLNQSAREAVLGRFRRQQLNVVVATDVAARGLDIADLSHVINYDLPQDGESYIHRIGRTGRAGRSGVAISFALPTDRYRLRLIERATGSTLVPAKIPSAGEIQVRRTERLVEQLRRQLQADESDPNLVLYREVVGQLREEFDLGDIAATFLKLAQQRPGSTGSG</sequence>
<dbReference type="Pfam" id="PF25399">
    <property type="entry name" value="DeaD_dimer"/>
    <property type="match status" value="1"/>
</dbReference>
<keyword evidence="4" id="KW-0378">Hydrolase</keyword>
<name>A0ABY3PLL9_9CYAN</name>
<keyword evidence="13" id="KW-1185">Reference proteome</keyword>
<dbReference type="CDD" id="cd18787">
    <property type="entry name" value="SF2_C_DEAD"/>
    <property type="match status" value="1"/>
</dbReference>
<evidence type="ECO:0000259" key="10">
    <source>
        <dbReference type="PROSITE" id="PS51194"/>
    </source>
</evidence>
<dbReference type="InterPro" id="IPR014001">
    <property type="entry name" value="Helicase_ATP-bd"/>
</dbReference>
<evidence type="ECO:0000256" key="3">
    <source>
        <dbReference type="ARBA" id="ARBA00022741"/>
    </source>
</evidence>
<dbReference type="PROSITE" id="PS51192">
    <property type="entry name" value="HELICASE_ATP_BIND_1"/>
    <property type="match status" value="1"/>
</dbReference>
<dbReference type="PANTHER" id="PTHR47963">
    <property type="entry name" value="DEAD-BOX ATP-DEPENDENT RNA HELICASE 47, MITOCHONDRIAL"/>
    <property type="match status" value="1"/>
</dbReference>
<keyword evidence="2" id="KW-0963">Cytoplasm</keyword>
<evidence type="ECO:0000313" key="13">
    <source>
        <dbReference type="Proteomes" id="UP001054846"/>
    </source>
</evidence>
<dbReference type="InterPro" id="IPR057325">
    <property type="entry name" value="DeaD_dimer"/>
</dbReference>
<evidence type="ECO:0000256" key="2">
    <source>
        <dbReference type="ARBA" id="ARBA00022490"/>
    </source>
</evidence>
<dbReference type="Pfam" id="PF00270">
    <property type="entry name" value="DEAD"/>
    <property type="match status" value="1"/>
</dbReference>
<dbReference type="PROSITE" id="PS51194">
    <property type="entry name" value="HELICASE_CTER"/>
    <property type="match status" value="1"/>
</dbReference>
<evidence type="ECO:0000256" key="1">
    <source>
        <dbReference type="ARBA" id="ARBA00012552"/>
    </source>
</evidence>
<dbReference type="InterPro" id="IPR027417">
    <property type="entry name" value="P-loop_NTPase"/>
</dbReference>
<evidence type="ECO:0000256" key="4">
    <source>
        <dbReference type="ARBA" id="ARBA00022801"/>
    </source>
</evidence>
<feature type="short sequence motif" description="Q motif" evidence="8">
    <location>
        <begin position="3"/>
        <end position="31"/>
    </location>
</feature>
<reference evidence="12 13" key="1">
    <citation type="journal article" date="2021" name="Genome Biol. Evol.">
        <title>Complete Genome Sequencing of a Novel Gloeobacter Species from a Waterfall Cave in Mexico.</title>
        <authorList>
            <person name="Saw J.H."/>
            <person name="Cardona T."/>
            <person name="Montejano G."/>
        </authorList>
    </citation>
    <scope>NUCLEOTIDE SEQUENCE [LARGE SCALE GENOMIC DNA]</scope>
    <source>
        <strain evidence="12">MG652769</strain>
    </source>
</reference>
<evidence type="ECO:0000259" key="11">
    <source>
        <dbReference type="PROSITE" id="PS51195"/>
    </source>
</evidence>
<evidence type="ECO:0000259" key="9">
    <source>
        <dbReference type="PROSITE" id="PS51192"/>
    </source>
</evidence>
<dbReference type="InterPro" id="IPR044742">
    <property type="entry name" value="DEAD/DEAH_RhlB"/>
</dbReference>
<dbReference type="GO" id="GO:0004386">
    <property type="term" value="F:helicase activity"/>
    <property type="evidence" value="ECO:0007669"/>
    <property type="project" value="UniProtKB-KW"/>
</dbReference>
<dbReference type="SUPFAM" id="SSF52540">
    <property type="entry name" value="P-loop containing nucleoside triphosphate hydrolases"/>
    <property type="match status" value="1"/>
</dbReference>
<organism evidence="12 13">
    <name type="scientific">Gloeobacter morelensis MG652769</name>
    <dbReference type="NCBI Taxonomy" id="2781736"/>
    <lineage>
        <taxon>Bacteria</taxon>
        <taxon>Bacillati</taxon>
        <taxon>Cyanobacteriota</taxon>
        <taxon>Cyanophyceae</taxon>
        <taxon>Gloeobacterales</taxon>
        <taxon>Gloeobacteraceae</taxon>
        <taxon>Gloeobacter</taxon>
        <taxon>Gloeobacter morelensis</taxon>
    </lineage>
</organism>
<keyword evidence="5 12" id="KW-0347">Helicase</keyword>
<accession>A0ABY3PLL9</accession>
<evidence type="ECO:0000256" key="8">
    <source>
        <dbReference type="PROSITE-ProRule" id="PRU00552"/>
    </source>
</evidence>
<feature type="domain" description="Helicase ATP-binding" evidence="9">
    <location>
        <begin position="34"/>
        <end position="204"/>
    </location>
</feature>
<dbReference type="Gene3D" id="3.40.50.300">
    <property type="entry name" value="P-loop containing nucleotide triphosphate hydrolases"/>
    <property type="match status" value="2"/>
</dbReference>
<dbReference type="PROSITE" id="PS51195">
    <property type="entry name" value="Q_MOTIF"/>
    <property type="match status" value="1"/>
</dbReference>
<evidence type="ECO:0000256" key="7">
    <source>
        <dbReference type="ARBA" id="ARBA00023016"/>
    </source>
</evidence>
<dbReference type="PANTHER" id="PTHR47963:SF8">
    <property type="entry name" value="ATP-DEPENDENT RNA HELICASE DEAD"/>
    <property type="match status" value="1"/>
</dbReference>
<dbReference type="InterPro" id="IPR014014">
    <property type="entry name" value="RNA_helicase_DEAD_Q_motif"/>
</dbReference>
<evidence type="ECO:0000256" key="6">
    <source>
        <dbReference type="ARBA" id="ARBA00022840"/>
    </source>
</evidence>
<dbReference type="EMBL" id="CP063845">
    <property type="protein sequence ID" value="UFP94571.1"/>
    <property type="molecule type" value="Genomic_DNA"/>
</dbReference>
<dbReference type="RefSeq" id="WP_230841616.1">
    <property type="nucleotide sequence ID" value="NZ_CP063845.1"/>
</dbReference>